<reference evidence="2 3" key="1">
    <citation type="submission" date="2019-06" db="EMBL/GenBank/DDBJ databases">
        <title>Genomic Encyclopedia of Type Strains, Phase IV (KMG-V): Genome sequencing to study the core and pangenomes of soil and plant-associated prokaryotes.</title>
        <authorList>
            <person name="Whitman W."/>
        </authorList>
    </citation>
    <scope>NUCLEOTIDE SEQUENCE [LARGE SCALE GENOMIC DNA]</scope>
    <source>
        <strain evidence="2 3">BR 11880</strain>
    </source>
</reference>
<proteinExistence type="predicted"/>
<protein>
    <submittedName>
        <fullName evidence="2">Uncharacterized protein</fullName>
    </submittedName>
</protein>
<organism evidence="2 3">
    <name type="scientific">Nitrospirillum amazonense</name>
    <dbReference type="NCBI Taxonomy" id="28077"/>
    <lineage>
        <taxon>Bacteria</taxon>
        <taxon>Pseudomonadati</taxon>
        <taxon>Pseudomonadota</taxon>
        <taxon>Alphaproteobacteria</taxon>
        <taxon>Rhodospirillales</taxon>
        <taxon>Azospirillaceae</taxon>
        <taxon>Nitrospirillum</taxon>
    </lineage>
</organism>
<comment type="caution">
    <text evidence="2">The sequence shown here is derived from an EMBL/GenBank/DDBJ whole genome shotgun (WGS) entry which is preliminary data.</text>
</comment>
<keyword evidence="1" id="KW-0812">Transmembrane</keyword>
<dbReference type="RefSeq" id="WP_145751236.1">
    <property type="nucleotide sequence ID" value="NZ_VITN01000011.1"/>
</dbReference>
<dbReference type="InterPro" id="IPR036770">
    <property type="entry name" value="Ankyrin_rpt-contain_sf"/>
</dbReference>
<dbReference type="AlphaFoldDB" id="A0A560F6R1"/>
<sequence length="221" mass="23592">MPLKHYWIYSLLLTGILIAIPAIAKSNGQQDISSNLIALSQLADAAGRSPAERFAEDAADCNPAVVDAAIADGINVDTISDPDKMALDLPGGSTALSRLAGAYCKTEADRIATAKRLLAYGADPNHQDVVGATPLFEVRNVTLLNLLLAAGADFSIKDKHGETAILTTVSDAVALRLLQVGTNPDGVDFRGNTLAQRAADYHMRRTLRWLKVHRRVPPATQ</sequence>
<dbReference type="SUPFAM" id="SSF48403">
    <property type="entry name" value="Ankyrin repeat"/>
    <property type="match status" value="1"/>
</dbReference>
<evidence type="ECO:0000313" key="2">
    <source>
        <dbReference type="EMBL" id="TWB17273.1"/>
    </source>
</evidence>
<evidence type="ECO:0000256" key="1">
    <source>
        <dbReference type="SAM" id="Phobius"/>
    </source>
</evidence>
<dbReference type="Proteomes" id="UP000319859">
    <property type="component" value="Unassembled WGS sequence"/>
</dbReference>
<gene>
    <name evidence="2" type="ORF">FBZ89_111124</name>
</gene>
<dbReference type="EMBL" id="VITN01000011">
    <property type="protein sequence ID" value="TWB17273.1"/>
    <property type="molecule type" value="Genomic_DNA"/>
</dbReference>
<feature type="transmembrane region" description="Helical" evidence="1">
    <location>
        <begin position="6"/>
        <end position="24"/>
    </location>
</feature>
<evidence type="ECO:0000313" key="3">
    <source>
        <dbReference type="Proteomes" id="UP000319859"/>
    </source>
</evidence>
<dbReference type="OrthoDB" id="7390289at2"/>
<keyword evidence="1" id="KW-0472">Membrane</keyword>
<dbReference type="Gene3D" id="1.25.40.20">
    <property type="entry name" value="Ankyrin repeat-containing domain"/>
    <property type="match status" value="1"/>
</dbReference>
<accession>A0A560F6R1</accession>
<keyword evidence="1" id="KW-1133">Transmembrane helix</keyword>
<name>A0A560F6R1_9PROT</name>